<feature type="domain" description="Vps41 beta-propeller" evidence="1">
    <location>
        <begin position="41"/>
        <end position="236"/>
    </location>
</feature>
<organism evidence="2">
    <name type="scientific">Brugia timori</name>
    <dbReference type="NCBI Taxonomy" id="42155"/>
    <lineage>
        <taxon>Eukaryota</taxon>
        <taxon>Metazoa</taxon>
        <taxon>Ecdysozoa</taxon>
        <taxon>Nematoda</taxon>
        <taxon>Chromadorea</taxon>
        <taxon>Rhabditida</taxon>
        <taxon>Spirurina</taxon>
        <taxon>Spiruromorpha</taxon>
        <taxon>Filarioidea</taxon>
        <taxon>Onchocercidae</taxon>
        <taxon>Brugia</taxon>
    </lineage>
</organism>
<dbReference type="STRING" id="42155.A0A0R3RBP6"/>
<reference evidence="2" key="1">
    <citation type="submission" date="2017-02" db="UniProtKB">
        <authorList>
            <consortium name="WormBaseParasite"/>
        </authorList>
    </citation>
    <scope>IDENTIFICATION</scope>
</reference>
<dbReference type="WBParaSite" id="BTMF_0001746501-mRNA-1">
    <property type="protein sequence ID" value="BTMF_0001746501-mRNA-1"/>
    <property type="gene ID" value="BTMF_0001746501"/>
</dbReference>
<name>A0A0R3RBP6_9BILA</name>
<dbReference type="InterPro" id="IPR057780">
    <property type="entry name" value="Beta-prop_Vps41"/>
</dbReference>
<dbReference type="Pfam" id="PF23411">
    <property type="entry name" value="Beta-prop_Vps41"/>
    <property type="match status" value="1"/>
</dbReference>
<accession>A0A0R3RBP6</accession>
<protein>
    <submittedName>
        <fullName evidence="2">CNH domain-containing protein</fullName>
    </submittedName>
</protein>
<evidence type="ECO:0000259" key="1">
    <source>
        <dbReference type="Pfam" id="PF23411"/>
    </source>
</evidence>
<evidence type="ECO:0000313" key="2">
    <source>
        <dbReference type="WBParaSite" id="BTMF_0001746501-mRNA-1"/>
    </source>
</evidence>
<proteinExistence type="predicted"/>
<sequence>DARISVAGITSFEFAQIAARSVAIDPDFTKRGSGHMFIAARSVAIDPDFTKRGSGHMFVSGERNLLLHHRTFFGNYREKILYEGMDCDGIITQISWQGCCIAFTNETGTRIFDNLTLFIESADLKILFYFRNANQLIALVQPTHEKQSTFAIKVRPSHCWINNETLAIGWYDTISICMIIGSSDSQASFYTSFFQAFNKLRFSSFHKFVVVSSIEKKEVEVHYAWKFDMYIADISFTLSDDKSCFWKEITVFGMKKAAVEN</sequence>
<dbReference type="AlphaFoldDB" id="A0A0R3RBP6"/>